<reference evidence="3" key="1">
    <citation type="submission" date="2018-02" db="EMBL/GenBank/DDBJ databases">
        <title>Genome sequencing of Solimonas sp. HR-BB.</title>
        <authorList>
            <person name="Lee Y."/>
            <person name="Jeon C.O."/>
        </authorList>
    </citation>
    <scope>NUCLEOTIDE SEQUENCE [LARGE SCALE GENOMIC DNA]</scope>
    <source>
        <strain evidence="3">HR-U</strain>
    </source>
</reference>
<dbReference type="Proteomes" id="UP000239590">
    <property type="component" value="Unassembled WGS sequence"/>
</dbReference>
<sequence>MKRVQAILSVLMLGSLLASCAYQRANTIDQADVRKNNKTVYGVSPDSAAAQLKNTWPDKEGTAERAENIRLKLLSLKGSTHN</sequence>
<feature type="chain" id="PRO_5015734722" evidence="1">
    <location>
        <begin position="21"/>
        <end position="82"/>
    </location>
</feature>
<proteinExistence type="predicted"/>
<feature type="signal peptide" evidence="1">
    <location>
        <begin position="1"/>
        <end position="20"/>
    </location>
</feature>
<organism evidence="2 3">
    <name type="scientific">Siphonobacter curvatus</name>
    <dbReference type="NCBI Taxonomy" id="2094562"/>
    <lineage>
        <taxon>Bacteria</taxon>
        <taxon>Pseudomonadati</taxon>
        <taxon>Bacteroidota</taxon>
        <taxon>Cytophagia</taxon>
        <taxon>Cytophagales</taxon>
        <taxon>Cytophagaceae</taxon>
        <taxon>Siphonobacter</taxon>
    </lineage>
</organism>
<comment type="caution">
    <text evidence="2">The sequence shown here is derived from an EMBL/GenBank/DDBJ whole genome shotgun (WGS) entry which is preliminary data.</text>
</comment>
<dbReference type="OrthoDB" id="965885at2"/>
<evidence type="ECO:0000313" key="2">
    <source>
        <dbReference type="EMBL" id="PQA56103.1"/>
    </source>
</evidence>
<dbReference type="PROSITE" id="PS51257">
    <property type="entry name" value="PROKAR_LIPOPROTEIN"/>
    <property type="match status" value="1"/>
</dbReference>
<name>A0A2S7IIL7_9BACT</name>
<evidence type="ECO:0000256" key="1">
    <source>
        <dbReference type="SAM" id="SignalP"/>
    </source>
</evidence>
<dbReference type="EMBL" id="PTRA01000003">
    <property type="protein sequence ID" value="PQA56103.1"/>
    <property type="molecule type" value="Genomic_DNA"/>
</dbReference>
<evidence type="ECO:0000313" key="3">
    <source>
        <dbReference type="Proteomes" id="UP000239590"/>
    </source>
</evidence>
<dbReference type="RefSeq" id="WP_133163383.1">
    <property type="nucleotide sequence ID" value="NZ_PTRA01000003.1"/>
</dbReference>
<gene>
    <name evidence="2" type="ORF">C5O19_17235</name>
</gene>
<dbReference type="AlphaFoldDB" id="A0A2S7IIL7"/>
<protein>
    <submittedName>
        <fullName evidence="2">Uncharacterized protein</fullName>
    </submittedName>
</protein>
<accession>A0A2S7IIL7</accession>
<keyword evidence="3" id="KW-1185">Reference proteome</keyword>
<keyword evidence="1" id="KW-0732">Signal</keyword>